<keyword evidence="1" id="KW-0812">Transmembrane</keyword>
<keyword evidence="1" id="KW-0472">Membrane</keyword>
<reference evidence="2 3" key="1">
    <citation type="submission" date="2023-03" db="EMBL/GenBank/DDBJ databases">
        <title>High recombination rates correlate with genetic variation in Cardiocondyla obscurior ants.</title>
        <authorList>
            <person name="Errbii M."/>
        </authorList>
    </citation>
    <scope>NUCLEOTIDE SEQUENCE [LARGE SCALE GENOMIC DNA]</scope>
    <source>
        <strain evidence="2">Alpha-2009</strain>
        <tissue evidence="2">Whole body</tissue>
    </source>
</reference>
<evidence type="ECO:0000256" key="1">
    <source>
        <dbReference type="SAM" id="Phobius"/>
    </source>
</evidence>
<organism evidence="2 3">
    <name type="scientific">Cardiocondyla obscurior</name>
    <dbReference type="NCBI Taxonomy" id="286306"/>
    <lineage>
        <taxon>Eukaryota</taxon>
        <taxon>Metazoa</taxon>
        <taxon>Ecdysozoa</taxon>
        <taxon>Arthropoda</taxon>
        <taxon>Hexapoda</taxon>
        <taxon>Insecta</taxon>
        <taxon>Pterygota</taxon>
        <taxon>Neoptera</taxon>
        <taxon>Endopterygota</taxon>
        <taxon>Hymenoptera</taxon>
        <taxon>Apocrita</taxon>
        <taxon>Aculeata</taxon>
        <taxon>Formicoidea</taxon>
        <taxon>Formicidae</taxon>
        <taxon>Myrmicinae</taxon>
        <taxon>Cardiocondyla</taxon>
    </lineage>
</organism>
<dbReference type="Proteomes" id="UP001430953">
    <property type="component" value="Unassembled WGS sequence"/>
</dbReference>
<gene>
    <name evidence="2" type="ORF">PUN28_012689</name>
</gene>
<accession>A0AAW2FH69</accession>
<keyword evidence="3" id="KW-1185">Reference proteome</keyword>
<keyword evidence="1" id="KW-1133">Transmembrane helix</keyword>
<proteinExistence type="predicted"/>
<evidence type="ECO:0000313" key="2">
    <source>
        <dbReference type="EMBL" id="KAL0113731.1"/>
    </source>
</evidence>
<evidence type="ECO:0000313" key="3">
    <source>
        <dbReference type="Proteomes" id="UP001430953"/>
    </source>
</evidence>
<comment type="caution">
    <text evidence="2">The sequence shown here is derived from an EMBL/GenBank/DDBJ whole genome shotgun (WGS) entry which is preliminary data.</text>
</comment>
<feature type="transmembrane region" description="Helical" evidence="1">
    <location>
        <begin position="88"/>
        <end position="108"/>
    </location>
</feature>
<name>A0AAW2FH69_9HYME</name>
<feature type="transmembrane region" description="Helical" evidence="1">
    <location>
        <begin position="120"/>
        <end position="142"/>
    </location>
</feature>
<dbReference type="AlphaFoldDB" id="A0AAW2FH69"/>
<dbReference type="EMBL" id="JADYXP020000012">
    <property type="protein sequence ID" value="KAL0113731.1"/>
    <property type="molecule type" value="Genomic_DNA"/>
</dbReference>
<protein>
    <submittedName>
        <fullName evidence="2">Uncharacterized protein</fullName>
    </submittedName>
</protein>
<sequence length="227" mass="26402">MEALRKIIQIGLRLTTTLNSYASFSRRRTYCSRCRTHRLEGSFADHPIAPLNKTSNSNYLEPVKSPLQMNKLLQILMSAVKTEPAGKFIIFACVILSRLLLIIVNAYIINYVSNPVIVLYLLKSFFVPLIIFDNVTILLLSLPSKSLRGREMRLASGFRGKFIQHLRHLFYYFLTNRIYHTSSFLRIFRKQQNKTDFEIDPIALTKDVQKNPYVYSELRSHFLLPHS</sequence>